<dbReference type="GO" id="GO:0006633">
    <property type="term" value="P:fatty acid biosynthetic process"/>
    <property type="evidence" value="ECO:0007669"/>
    <property type="project" value="UniProtKB-KW"/>
</dbReference>
<keyword evidence="4" id="KW-0276">Fatty acid metabolism</keyword>
<keyword evidence="6" id="KW-1185">Reference proteome</keyword>
<reference evidence="5 6" key="1">
    <citation type="submission" date="2016-10" db="EMBL/GenBank/DDBJ databases">
        <authorList>
            <person name="de Groot N.N."/>
        </authorList>
    </citation>
    <scope>NUCLEOTIDE SEQUENCE [LARGE SCALE GENOMIC DNA]</scope>
    <source>
        <strain evidence="5 6">DSM 6059</strain>
    </source>
</reference>
<dbReference type="PANTHER" id="PTHR38764">
    <property type="entry name" value="ACYL CARRIER PROTEIN PHOSPHODIESTERASE"/>
    <property type="match status" value="1"/>
</dbReference>
<protein>
    <submittedName>
        <fullName evidence="5">Acyl carrier protein phosphodiesterase</fullName>
    </submittedName>
</protein>
<dbReference type="GO" id="GO:0008770">
    <property type="term" value="F:[acyl-carrier-protein] phosphodiesterase activity"/>
    <property type="evidence" value="ECO:0007669"/>
    <property type="project" value="InterPro"/>
</dbReference>
<dbReference type="AlphaFoldDB" id="A0A1I1S3U1"/>
<dbReference type="Pfam" id="PF04336">
    <property type="entry name" value="ACP_PD"/>
    <property type="match status" value="1"/>
</dbReference>
<evidence type="ECO:0000313" key="5">
    <source>
        <dbReference type="EMBL" id="SFD38453.1"/>
    </source>
</evidence>
<dbReference type="EMBL" id="FOLO01000053">
    <property type="protein sequence ID" value="SFD38453.1"/>
    <property type="molecule type" value="Genomic_DNA"/>
</dbReference>
<accession>A0A1I1S3U1</accession>
<proteinExistence type="predicted"/>
<name>A0A1I1S3U1_9GAMM</name>
<dbReference type="PANTHER" id="PTHR38764:SF1">
    <property type="entry name" value="ACYL CARRIER PROTEIN PHOSPHODIESTERASE"/>
    <property type="match status" value="1"/>
</dbReference>
<dbReference type="STRING" id="1123010.SAMN02745724_04358"/>
<dbReference type="Proteomes" id="UP000198862">
    <property type="component" value="Unassembled WGS sequence"/>
</dbReference>
<dbReference type="RefSeq" id="WP_091989722.1">
    <property type="nucleotide sequence ID" value="NZ_FOLO01000053.1"/>
</dbReference>
<keyword evidence="3" id="KW-0443">Lipid metabolism</keyword>
<gene>
    <name evidence="5" type="ORF">SAMN02745724_04358</name>
</gene>
<evidence type="ECO:0000313" key="6">
    <source>
        <dbReference type="Proteomes" id="UP000198862"/>
    </source>
</evidence>
<evidence type="ECO:0000256" key="2">
    <source>
        <dbReference type="ARBA" id="ARBA00022801"/>
    </source>
</evidence>
<evidence type="ECO:0000256" key="1">
    <source>
        <dbReference type="ARBA" id="ARBA00022516"/>
    </source>
</evidence>
<evidence type="ECO:0000256" key="4">
    <source>
        <dbReference type="ARBA" id="ARBA00023160"/>
    </source>
</evidence>
<keyword evidence="1" id="KW-0444">Lipid biosynthesis</keyword>
<dbReference type="InterPro" id="IPR007431">
    <property type="entry name" value="ACP_PD"/>
</dbReference>
<dbReference type="OrthoDB" id="8442777at2"/>
<organism evidence="5 6">
    <name type="scientific">Pseudoalteromonas denitrificans DSM 6059</name>
    <dbReference type="NCBI Taxonomy" id="1123010"/>
    <lineage>
        <taxon>Bacteria</taxon>
        <taxon>Pseudomonadati</taxon>
        <taxon>Pseudomonadota</taxon>
        <taxon>Gammaproteobacteria</taxon>
        <taxon>Alteromonadales</taxon>
        <taxon>Pseudoalteromonadaceae</taxon>
        <taxon>Pseudoalteromonas</taxon>
    </lineage>
</organism>
<sequence>MNYLAHLYLAQPNADSYYGNLLGDFGGKKLEKLLPLPIKLALDNHYLVDKYTDSHNEIKHAKLLFSIKRKRFSGIALDVLFDHFLIKNWSQFNNQDFNYFKHNCYNMLEKNLSIMPSNMQHVISRITQDDWFKSYETPEGIGIALDNIAKRIRFKNEFSGCIDDINKHYNALNQVFLSFFPQLIDHVISQAVEKNLPQIFPQ</sequence>
<dbReference type="PIRSF" id="PIRSF011489">
    <property type="entry name" value="DUF479"/>
    <property type="match status" value="1"/>
</dbReference>
<keyword evidence="2" id="KW-0378">Hydrolase</keyword>
<keyword evidence="4" id="KW-0275">Fatty acid biosynthesis</keyword>
<evidence type="ECO:0000256" key="3">
    <source>
        <dbReference type="ARBA" id="ARBA00023098"/>
    </source>
</evidence>